<dbReference type="SUPFAM" id="SSF47413">
    <property type="entry name" value="lambda repressor-like DNA-binding domains"/>
    <property type="match status" value="1"/>
</dbReference>
<dbReference type="PROSITE" id="PS50943">
    <property type="entry name" value="HTH_CROC1"/>
    <property type="match status" value="1"/>
</dbReference>
<dbReference type="InterPro" id="IPR010982">
    <property type="entry name" value="Lambda_DNA-bd_dom_sf"/>
</dbReference>
<evidence type="ECO:0000259" key="1">
    <source>
        <dbReference type="PROSITE" id="PS50943"/>
    </source>
</evidence>
<dbReference type="Proteomes" id="UP000075606">
    <property type="component" value="Unassembled WGS sequence"/>
</dbReference>
<dbReference type="RefSeq" id="WP_068218627.1">
    <property type="nucleotide sequence ID" value="NZ_CP139724.1"/>
</dbReference>
<dbReference type="EMBL" id="LRPC01000002">
    <property type="protein sequence ID" value="KYG76933.1"/>
    <property type="molecule type" value="Genomic_DNA"/>
</dbReference>
<feature type="domain" description="HTH cro/C1-type" evidence="1">
    <location>
        <begin position="58"/>
        <end position="93"/>
    </location>
</feature>
<dbReference type="InterPro" id="IPR001387">
    <property type="entry name" value="Cro/C1-type_HTH"/>
</dbReference>
<proteinExistence type="predicted"/>
<dbReference type="STRING" id="333140.AWW68_18930"/>
<keyword evidence="3" id="KW-1185">Reference proteome</keyword>
<name>A0A150XE01_9BACT</name>
<dbReference type="AlphaFoldDB" id="A0A150XE01"/>
<gene>
    <name evidence="2" type="ORF">AWW68_18930</name>
</gene>
<dbReference type="Gene3D" id="1.10.260.40">
    <property type="entry name" value="lambda repressor-like DNA-binding domains"/>
    <property type="match status" value="1"/>
</dbReference>
<dbReference type="GO" id="GO:0003677">
    <property type="term" value="F:DNA binding"/>
    <property type="evidence" value="ECO:0007669"/>
    <property type="project" value="InterPro"/>
</dbReference>
<evidence type="ECO:0000313" key="2">
    <source>
        <dbReference type="EMBL" id="KYG76933.1"/>
    </source>
</evidence>
<comment type="caution">
    <text evidence="2">The sequence shown here is derived from an EMBL/GenBank/DDBJ whole genome shotgun (WGS) entry which is preliminary data.</text>
</comment>
<sequence>MKERAFLSLLGKITGDLEAAETLASKDKVASRVAYFCKKENNKYFEKFTQMNLTSLWGKSAQSVGYIFRGEQNMTLQEVAKFAELMGVTTDEVILGRSLNSGSKEKKELAEAKLEIERLRGVIHALTK</sequence>
<organism evidence="2 3">
    <name type="scientific">Roseivirga spongicola</name>
    <dbReference type="NCBI Taxonomy" id="333140"/>
    <lineage>
        <taxon>Bacteria</taxon>
        <taxon>Pseudomonadati</taxon>
        <taxon>Bacteroidota</taxon>
        <taxon>Cytophagia</taxon>
        <taxon>Cytophagales</taxon>
        <taxon>Roseivirgaceae</taxon>
        <taxon>Roseivirga</taxon>
    </lineage>
</organism>
<reference evidence="2 3" key="1">
    <citation type="submission" date="2016-01" db="EMBL/GenBank/DDBJ databases">
        <title>Genome sequencing of Roseivirga spongicola UST030701-084.</title>
        <authorList>
            <person name="Selvaratnam C."/>
            <person name="Thevarajoo S."/>
            <person name="Goh K.M."/>
            <person name="Ee R."/>
            <person name="Chan K.-G."/>
            <person name="Chong C.S."/>
        </authorList>
    </citation>
    <scope>NUCLEOTIDE SEQUENCE [LARGE SCALE GENOMIC DNA]</scope>
    <source>
        <strain evidence="2 3">UST030701-084</strain>
    </source>
</reference>
<evidence type="ECO:0000313" key="3">
    <source>
        <dbReference type="Proteomes" id="UP000075606"/>
    </source>
</evidence>
<protein>
    <recommendedName>
        <fullName evidence="1">HTH cro/C1-type domain-containing protein</fullName>
    </recommendedName>
</protein>
<accession>A0A150XE01</accession>